<dbReference type="SMART" id="SM00220">
    <property type="entry name" value="S_TKc"/>
    <property type="match status" value="1"/>
</dbReference>
<dbReference type="SUPFAM" id="SSF48452">
    <property type="entry name" value="TPR-like"/>
    <property type="match status" value="2"/>
</dbReference>
<name>A0ABY3PHV3_9CYAN</name>
<reference evidence="8 9" key="1">
    <citation type="journal article" date="2021" name="Genome Biol. Evol.">
        <title>Complete Genome Sequencing of a Novel Gloeobacter Species from a Waterfall Cave in Mexico.</title>
        <authorList>
            <person name="Saw J.H."/>
            <person name="Cardona T."/>
            <person name="Montejano G."/>
        </authorList>
    </citation>
    <scope>NUCLEOTIDE SEQUENCE [LARGE SCALE GENOMIC DNA]</scope>
    <source>
        <strain evidence="8">MG652769</strain>
    </source>
</reference>
<dbReference type="RefSeq" id="WP_230840236.1">
    <property type="nucleotide sequence ID" value="NZ_CP063845.1"/>
</dbReference>
<keyword evidence="2 5" id="KW-0547">Nucleotide-binding</keyword>
<evidence type="ECO:0000256" key="6">
    <source>
        <dbReference type="SAM" id="Phobius"/>
    </source>
</evidence>
<keyword evidence="6" id="KW-1133">Transmembrane helix</keyword>
<proteinExistence type="predicted"/>
<feature type="binding site" evidence="5">
    <location>
        <position position="103"/>
    </location>
    <ligand>
        <name>ATP</name>
        <dbReference type="ChEBI" id="CHEBI:30616"/>
    </ligand>
</feature>
<dbReference type="Proteomes" id="UP001054846">
    <property type="component" value="Chromosome"/>
</dbReference>
<evidence type="ECO:0000256" key="4">
    <source>
        <dbReference type="ARBA" id="ARBA00022840"/>
    </source>
</evidence>
<keyword evidence="9" id="KW-1185">Reference proteome</keyword>
<dbReference type="PANTHER" id="PTHR43289">
    <property type="entry name" value="MITOGEN-ACTIVATED PROTEIN KINASE KINASE KINASE 20-RELATED"/>
    <property type="match status" value="1"/>
</dbReference>
<dbReference type="PROSITE" id="PS50011">
    <property type="entry name" value="PROTEIN_KINASE_DOM"/>
    <property type="match status" value="1"/>
</dbReference>
<organism evidence="8 9">
    <name type="scientific">Gloeobacter morelensis MG652769</name>
    <dbReference type="NCBI Taxonomy" id="2781736"/>
    <lineage>
        <taxon>Bacteria</taxon>
        <taxon>Bacillati</taxon>
        <taxon>Cyanobacteriota</taxon>
        <taxon>Cyanophyceae</taxon>
        <taxon>Gloeobacterales</taxon>
        <taxon>Gloeobacteraceae</taxon>
        <taxon>Gloeobacter</taxon>
        <taxon>Gloeobacter morelensis</taxon>
    </lineage>
</organism>
<dbReference type="InterPro" id="IPR017441">
    <property type="entry name" value="Protein_kinase_ATP_BS"/>
</dbReference>
<dbReference type="PROSITE" id="PS00107">
    <property type="entry name" value="PROTEIN_KINASE_ATP"/>
    <property type="match status" value="1"/>
</dbReference>
<evidence type="ECO:0000256" key="1">
    <source>
        <dbReference type="ARBA" id="ARBA00022679"/>
    </source>
</evidence>
<evidence type="ECO:0000256" key="5">
    <source>
        <dbReference type="PROSITE-ProRule" id="PRU10141"/>
    </source>
</evidence>
<gene>
    <name evidence="8" type="ORF">ISF26_15660</name>
</gene>
<evidence type="ECO:0000259" key="7">
    <source>
        <dbReference type="PROSITE" id="PS50011"/>
    </source>
</evidence>
<dbReference type="InterPro" id="IPR011990">
    <property type="entry name" value="TPR-like_helical_dom_sf"/>
</dbReference>
<sequence>MNTFERWQRVGALFDRAVELDPAERSCFFANLNAEDAGLRAEVESLLAWHEQDTDFLEAPAFSVVGSRLGAYRVLREIGRGGMSVVYLAGRADAQFRKQVAIKLLKPGWESAHLVERFQLERQLLANLEHPNIARLIDGGATREGRPYLVMEYVDGVPIDEYCRRQRLSLPERLKLFCRVGAAVQYAHQNLIVHRDIKPGNILVTAEGEPKLLDFGIAKLLDAAPGVPLPQPTATVTRMLTPTHASPEQLRGGPITTASDVYSLGVLLYELLTARSPYQVCSEDPQAFWQAVCHEEPQKPSSTAAEPPSGTAAPWRRALRGDLDNIVLMALRKEPARRYGSVDQLVRDIERHLEGLPVAAREDTWRYRTSKFIGRNKAAVTGAVLVVLSLVGGMAAAGWQARSAQIQRDLAVRAANSMVHEMAGGLGQMLGPTQSRLGLLVRAGEIFDEVNVQGGTTAELQRQSAEANRVLSQAYRQLGDYRRASKRATLAVRQARALAGDAGSTPQGKAVLAAALMELGDVLRDTGQAEQAERLYGQARPFAEAAAGAAGAPATHRRNLANLLQRQGDIFYNGGKLAEAETLYLRSAGIYQDSLARGEGTAEAYSVHAIGLERLADMHYAAGQVDRGCERYREALQMHRRARAGAAGHPLLLQRQAIGLQNAGWCAEQQGQQKAALELYREGVQLQRQLLAADPANIGVRQHLMGGLGTIGALHTVRGETALAVSQYREALAFGKTLQQQKIDNAEVNTLCAELAWMLALALIKQGKTAEAEVSLV</sequence>
<dbReference type="EMBL" id="CP063845">
    <property type="protein sequence ID" value="UFP93235.1"/>
    <property type="molecule type" value="Genomic_DNA"/>
</dbReference>
<dbReference type="InterPro" id="IPR011009">
    <property type="entry name" value="Kinase-like_dom_sf"/>
</dbReference>
<keyword evidence="8" id="KW-0723">Serine/threonine-protein kinase</keyword>
<keyword evidence="6" id="KW-0812">Transmembrane</keyword>
<dbReference type="Gene3D" id="3.30.200.20">
    <property type="entry name" value="Phosphorylase Kinase, domain 1"/>
    <property type="match status" value="1"/>
</dbReference>
<dbReference type="Pfam" id="PF00069">
    <property type="entry name" value="Pkinase"/>
    <property type="match status" value="1"/>
</dbReference>
<keyword evidence="1" id="KW-0808">Transferase</keyword>
<accession>A0ABY3PHV3</accession>
<evidence type="ECO:0000313" key="9">
    <source>
        <dbReference type="Proteomes" id="UP001054846"/>
    </source>
</evidence>
<feature type="transmembrane region" description="Helical" evidence="6">
    <location>
        <begin position="378"/>
        <end position="399"/>
    </location>
</feature>
<dbReference type="PANTHER" id="PTHR43289:SF34">
    <property type="entry name" value="SERINE_THREONINE-PROTEIN KINASE YBDM-RELATED"/>
    <property type="match status" value="1"/>
</dbReference>
<feature type="domain" description="Protein kinase" evidence="7">
    <location>
        <begin position="72"/>
        <end position="353"/>
    </location>
</feature>
<dbReference type="GO" id="GO:0004674">
    <property type="term" value="F:protein serine/threonine kinase activity"/>
    <property type="evidence" value="ECO:0007669"/>
    <property type="project" value="UniProtKB-KW"/>
</dbReference>
<evidence type="ECO:0000256" key="3">
    <source>
        <dbReference type="ARBA" id="ARBA00022777"/>
    </source>
</evidence>
<keyword evidence="4 5" id="KW-0067">ATP-binding</keyword>
<dbReference type="Gene3D" id="1.25.40.10">
    <property type="entry name" value="Tetratricopeptide repeat domain"/>
    <property type="match status" value="2"/>
</dbReference>
<dbReference type="Gene3D" id="1.10.510.10">
    <property type="entry name" value="Transferase(Phosphotransferase) domain 1"/>
    <property type="match status" value="1"/>
</dbReference>
<dbReference type="InterPro" id="IPR000719">
    <property type="entry name" value="Prot_kinase_dom"/>
</dbReference>
<dbReference type="InterPro" id="IPR008271">
    <property type="entry name" value="Ser/Thr_kinase_AS"/>
</dbReference>
<dbReference type="CDD" id="cd14014">
    <property type="entry name" value="STKc_PknB_like"/>
    <property type="match status" value="1"/>
</dbReference>
<evidence type="ECO:0000313" key="8">
    <source>
        <dbReference type="EMBL" id="UFP93235.1"/>
    </source>
</evidence>
<evidence type="ECO:0000256" key="2">
    <source>
        <dbReference type="ARBA" id="ARBA00022741"/>
    </source>
</evidence>
<keyword evidence="6" id="KW-0472">Membrane</keyword>
<dbReference type="SUPFAM" id="SSF56112">
    <property type="entry name" value="Protein kinase-like (PK-like)"/>
    <property type="match status" value="1"/>
</dbReference>
<dbReference type="InterPro" id="IPR019734">
    <property type="entry name" value="TPR_rpt"/>
</dbReference>
<dbReference type="SMART" id="SM00028">
    <property type="entry name" value="TPR"/>
    <property type="match status" value="6"/>
</dbReference>
<protein>
    <submittedName>
        <fullName evidence="8">Serine/threonine protein kinase</fullName>
    </submittedName>
</protein>
<keyword evidence="3 8" id="KW-0418">Kinase</keyword>
<dbReference type="PROSITE" id="PS00108">
    <property type="entry name" value="PROTEIN_KINASE_ST"/>
    <property type="match status" value="1"/>
</dbReference>